<keyword evidence="6 13" id="KW-0418">Kinase</keyword>
<dbReference type="RefSeq" id="WP_170062620.1">
    <property type="nucleotide sequence ID" value="NZ_BOOX01000012.1"/>
</dbReference>
<keyword evidence="7" id="KW-0067">ATP-binding</keyword>
<keyword evidence="4" id="KW-0808">Transferase</keyword>
<dbReference type="GO" id="GO:0005524">
    <property type="term" value="F:ATP binding"/>
    <property type="evidence" value="ECO:0007669"/>
    <property type="project" value="UniProtKB-KW"/>
</dbReference>
<keyword evidence="5" id="KW-0547">Nucleotide-binding</keyword>
<dbReference type="Proteomes" id="UP000231693">
    <property type="component" value="Unassembled WGS sequence"/>
</dbReference>
<dbReference type="Gene3D" id="3.30.565.10">
    <property type="entry name" value="Histidine kinase-like ATPase, C-terminal domain"/>
    <property type="match status" value="1"/>
</dbReference>
<dbReference type="Gene3D" id="1.20.5.1930">
    <property type="match status" value="1"/>
</dbReference>
<evidence type="ECO:0000256" key="8">
    <source>
        <dbReference type="ARBA" id="ARBA00023012"/>
    </source>
</evidence>
<feature type="transmembrane region" description="Helical" evidence="9">
    <location>
        <begin position="112"/>
        <end position="138"/>
    </location>
</feature>
<keyword evidence="8" id="KW-0902">Two-component regulatory system</keyword>
<feature type="domain" description="Signal transduction histidine kinase subgroup 3 dimerisation and phosphoacceptor" evidence="11">
    <location>
        <begin position="223"/>
        <end position="288"/>
    </location>
</feature>
<comment type="caution">
    <text evidence="13">The sequence shown here is derived from an EMBL/GenBank/DDBJ whole genome shotgun (WGS) entry which is preliminary data.</text>
</comment>
<organism evidence="13 14">
    <name type="scientific">Sediminihabitans luteus</name>
    <dbReference type="NCBI Taxonomy" id="1138585"/>
    <lineage>
        <taxon>Bacteria</taxon>
        <taxon>Bacillati</taxon>
        <taxon>Actinomycetota</taxon>
        <taxon>Actinomycetes</taxon>
        <taxon>Micrococcales</taxon>
        <taxon>Cellulomonadaceae</taxon>
        <taxon>Sediminihabitans</taxon>
    </lineage>
</organism>
<evidence type="ECO:0000259" key="10">
    <source>
        <dbReference type="Pfam" id="PF02518"/>
    </source>
</evidence>
<dbReference type="InterPro" id="IPR003594">
    <property type="entry name" value="HATPase_dom"/>
</dbReference>
<name>A0A2M9D0S8_9CELL</name>
<evidence type="ECO:0000313" key="14">
    <source>
        <dbReference type="Proteomes" id="UP000231693"/>
    </source>
</evidence>
<dbReference type="InterPro" id="IPR025828">
    <property type="entry name" value="Put_sensor_dom"/>
</dbReference>
<dbReference type="GO" id="GO:0000155">
    <property type="term" value="F:phosphorelay sensor kinase activity"/>
    <property type="evidence" value="ECO:0007669"/>
    <property type="project" value="InterPro"/>
</dbReference>
<comment type="catalytic activity">
    <reaction evidence="1">
        <text>ATP + protein L-histidine = ADP + protein N-phospho-L-histidine.</text>
        <dbReference type="EC" id="2.7.13.3"/>
    </reaction>
</comment>
<dbReference type="CDD" id="cd16917">
    <property type="entry name" value="HATPase_UhpB-NarQ-NarX-like"/>
    <property type="match status" value="1"/>
</dbReference>
<evidence type="ECO:0000256" key="1">
    <source>
        <dbReference type="ARBA" id="ARBA00000085"/>
    </source>
</evidence>
<feature type="domain" description="Putative sensor" evidence="12">
    <location>
        <begin position="20"/>
        <end position="193"/>
    </location>
</feature>
<feature type="transmembrane region" description="Helical" evidence="9">
    <location>
        <begin position="22"/>
        <end position="51"/>
    </location>
</feature>
<reference evidence="13 14" key="1">
    <citation type="submission" date="2017-11" db="EMBL/GenBank/DDBJ databases">
        <title>Genomic Encyclopedia of Archaeal and Bacterial Type Strains, Phase II (KMG-II): From Individual Species to Whole Genera.</title>
        <authorList>
            <person name="Goeker M."/>
        </authorList>
    </citation>
    <scope>NUCLEOTIDE SEQUENCE [LARGE SCALE GENOMIC DNA]</scope>
    <source>
        <strain evidence="13 14">DSM 25478</strain>
    </source>
</reference>
<dbReference type="AlphaFoldDB" id="A0A2M9D0S8"/>
<dbReference type="PANTHER" id="PTHR24421:SF10">
    <property type="entry name" value="NITRATE_NITRITE SENSOR PROTEIN NARQ"/>
    <property type="match status" value="1"/>
</dbReference>
<evidence type="ECO:0000259" key="12">
    <source>
        <dbReference type="Pfam" id="PF13796"/>
    </source>
</evidence>
<dbReference type="EMBL" id="PGFE01000001">
    <property type="protein sequence ID" value="PJJ77760.1"/>
    <property type="molecule type" value="Genomic_DNA"/>
</dbReference>
<dbReference type="InterPro" id="IPR011712">
    <property type="entry name" value="Sig_transdc_His_kin_sub3_dim/P"/>
</dbReference>
<evidence type="ECO:0000256" key="5">
    <source>
        <dbReference type="ARBA" id="ARBA00022741"/>
    </source>
</evidence>
<evidence type="ECO:0000313" key="13">
    <source>
        <dbReference type="EMBL" id="PJJ77760.1"/>
    </source>
</evidence>
<evidence type="ECO:0000259" key="11">
    <source>
        <dbReference type="Pfam" id="PF07730"/>
    </source>
</evidence>
<evidence type="ECO:0000256" key="3">
    <source>
        <dbReference type="ARBA" id="ARBA00022553"/>
    </source>
</evidence>
<keyword evidence="9" id="KW-0472">Membrane</keyword>
<keyword evidence="14" id="KW-1185">Reference proteome</keyword>
<dbReference type="EC" id="2.7.13.3" evidence="2"/>
<evidence type="ECO:0000256" key="4">
    <source>
        <dbReference type="ARBA" id="ARBA00022679"/>
    </source>
</evidence>
<dbReference type="GO" id="GO:0046983">
    <property type="term" value="F:protein dimerization activity"/>
    <property type="evidence" value="ECO:0007669"/>
    <property type="project" value="InterPro"/>
</dbReference>
<proteinExistence type="predicted"/>
<evidence type="ECO:0000256" key="9">
    <source>
        <dbReference type="SAM" id="Phobius"/>
    </source>
</evidence>
<sequence>MTTAARAVWRGTLLAGRAILEILVLAWALVVVVLSFLGVGILLAPGALAAVRGDARWQRRHALRWSGVEVTEAYGPQPVRTPGFRGAARWSWTALRDGATWRDLGWHLADPVVGLAIALLPLALVANGVWGVVLLGLWEPAATWDGNWYLFVPLTSQTAAGIAAVLGVVQVVCGFAAAAWFVRLHARWVRAVLGHRARDLERRVEHLARSRADAVDHQASEVRRIERDLHDGAQARIVATGMTLAAAERLLDTDPEAARALLQDARATSSAALQELRDLVRGIHPPVLADRGLVDAVRSQAVATGLDVDVVGALDARPLPSVESAAYFAVAELLANVAKHAGVGAASVDVTRDGADLVVVVSDDGTGGADATRGTGLAGVARRLAAFDGTLDLVSPAGGPTRATVRVPAAWPSDG</sequence>
<feature type="domain" description="Histidine kinase/HSP90-like ATPase" evidence="10">
    <location>
        <begin position="324"/>
        <end position="409"/>
    </location>
</feature>
<dbReference type="InterPro" id="IPR036890">
    <property type="entry name" value="HATPase_C_sf"/>
</dbReference>
<protein>
    <recommendedName>
        <fullName evidence="2">histidine kinase</fullName>
        <ecNumber evidence="2">2.7.13.3</ecNumber>
    </recommendedName>
</protein>
<feature type="transmembrane region" description="Helical" evidence="9">
    <location>
        <begin position="158"/>
        <end position="182"/>
    </location>
</feature>
<keyword evidence="3" id="KW-0597">Phosphoprotein</keyword>
<keyword evidence="9" id="KW-0812">Transmembrane</keyword>
<evidence type="ECO:0000256" key="6">
    <source>
        <dbReference type="ARBA" id="ARBA00022777"/>
    </source>
</evidence>
<dbReference type="SUPFAM" id="SSF55874">
    <property type="entry name" value="ATPase domain of HSP90 chaperone/DNA topoisomerase II/histidine kinase"/>
    <property type="match status" value="1"/>
</dbReference>
<dbReference type="Pfam" id="PF02518">
    <property type="entry name" value="HATPase_c"/>
    <property type="match status" value="1"/>
</dbReference>
<dbReference type="PANTHER" id="PTHR24421">
    <property type="entry name" value="NITRATE/NITRITE SENSOR PROTEIN NARX-RELATED"/>
    <property type="match status" value="1"/>
</dbReference>
<dbReference type="InterPro" id="IPR050482">
    <property type="entry name" value="Sensor_HK_TwoCompSys"/>
</dbReference>
<dbReference type="GO" id="GO:0016020">
    <property type="term" value="C:membrane"/>
    <property type="evidence" value="ECO:0007669"/>
    <property type="project" value="InterPro"/>
</dbReference>
<dbReference type="Pfam" id="PF13796">
    <property type="entry name" value="Sensor"/>
    <property type="match status" value="1"/>
</dbReference>
<evidence type="ECO:0000256" key="2">
    <source>
        <dbReference type="ARBA" id="ARBA00012438"/>
    </source>
</evidence>
<dbReference type="Pfam" id="PF07730">
    <property type="entry name" value="HisKA_3"/>
    <property type="match status" value="1"/>
</dbReference>
<keyword evidence="9" id="KW-1133">Transmembrane helix</keyword>
<accession>A0A2M9D0S8</accession>
<gene>
    <name evidence="13" type="ORF">CLV28_0986</name>
</gene>
<evidence type="ECO:0000256" key="7">
    <source>
        <dbReference type="ARBA" id="ARBA00022840"/>
    </source>
</evidence>